<dbReference type="Pfam" id="PF01370">
    <property type="entry name" value="Epimerase"/>
    <property type="match status" value="1"/>
</dbReference>
<feature type="domain" description="NAD-dependent epimerase/dehydratase" evidence="1">
    <location>
        <begin position="3"/>
        <end position="208"/>
    </location>
</feature>
<dbReference type="InterPro" id="IPR036291">
    <property type="entry name" value="NAD(P)-bd_dom_sf"/>
</dbReference>
<dbReference type="InterPro" id="IPR051783">
    <property type="entry name" value="NAD(P)-dependent_oxidoreduct"/>
</dbReference>
<dbReference type="OrthoDB" id="9808276at2"/>
<dbReference type="EMBL" id="CP001291">
    <property type="protein sequence ID" value="ACK69548.1"/>
    <property type="molecule type" value="Genomic_DNA"/>
</dbReference>
<gene>
    <name evidence="2" type="ordered locus">PCC7424_1096</name>
</gene>
<accession>B7KJU9</accession>
<dbReference type="Proteomes" id="UP000002384">
    <property type="component" value="Chromosome"/>
</dbReference>
<dbReference type="GO" id="GO:0005737">
    <property type="term" value="C:cytoplasm"/>
    <property type="evidence" value="ECO:0007669"/>
    <property type="project" value="TreeGrafter"/>
</dbReference>
<dbReference type="GO" id="GO:0004029">
    <property type="term" value="F:aldehyde dehydrogenase (NAD+) activity"/>
    <property type="evidence" value="ECO:0007669"/>
    <property type="project" value="TreeGrafter"/>
</dbReference>
<organism evidence="2 3">
    <name type="scientific">Gloeothece citriformis (strain PCC 7424)</name>
    <name type="common">Cyanothece sp. (strain PCC 7424)</name>
    <dbReference type="NCBI Taxonomy" id="65393"/>
    <lineage>
        <taxon>Bacteria</taxon>
        <taxon>Bacillati</taxon>
        <taxon>Cyanobacteriota</taxon>
        <taxon>Cyanophyceae</taxon>
        <taxon>Oscillatoriophycideae</taxon>
        <taxon>Chroococcales</taxon>
        <taxon>Aphanothecaceae</taxon>
        <taxon>Gloeothece</taxon>
        <taxon>Gloeothece citriformis</taxon>
    </lineage>
</organism>
<evidence type="ECO:0000313" key="2">
    <source>
        <dbReference type="EMBL" id="ACK69548.1"/>
    </source>
</evidence>
<dbReference type="AlphaFoldDB" id="B7KJU9"/>
<proteinExistence type="predicted"/>
<dbReference type="KEGG" id="cyc:PCC7424_1096"/>
<evidence type="ECO:0000259" key="1">
    <source>
        <dbReference type="Pfam" id="PF01370"/>
    </source>
</evidence>
<dbReference type="RefSeq" id="WP_012598494.1">
    <property type="nucleotide sequence ID" value="NC_011729.1"/>
</dbReference>
<name>B7KJU9_GLOC7</name>
<keyword evidence="3" id="KW-1185">Reference proteome</keyword>
<reference evidence="3" key="1">
    <citation type="journal article" date="2011" name="MBio">
        <title>Novel metabolic attributes of the genus Cyanothece, comprising a group of unicellular nitrogen-fixing Cyanobacteria.</title>
        <authorList>
            <person name="Bandyopadhyay A."/>
            <person name="Elvitigala T."/>
            <person name="Welsh E."/>
            <person name="Stockel J."/>
            <person name="Liberton M."/>
            <person name="Min H."/>
            <person name="Sherman L.A."/>
            <person name="Pakrasi H.B."/>
        </authorList>
    </citation>
    <scope>NUCLEOTIDE SEQUENCE [LARGE SCALE GENOMIC DNA]</scope>
    <source>
        <strain evidence="3">PCC 7424</strain>
    </source>
</reference>
<evidence type="ECO:0000313" key="3">
    <source>
        <dbReference type="Proteomes" id="UP000002384"/>
    </source>
</evidence>
<dbReference type="InterPro" id="IPR001509">
    <property type="entry name" value="Epimerase_deHydtase"/>
</dbReference>
<dbReference type="HOGENOM" id="CLU_007383_11_0_3"/>
<dbReference type="PANTHER" id="PTHR48079">
    <property type="entry name" value="PROTEIN YEEZ"/>
    <property type="match status" value="1"/>
</dbReference>
<dbReference type="Gene3D" id="3.40.50.720">
    <property type="entry name" value="NAD(P)-binding Rossmann-like Domain"/>
    <property type="match status" value="1"/>
</dbReference>
<dbReference type="PANTHER" id="PTHR48079:SF6">
    <property type="entry name" value="NAD(P)-BINDING DOMAIN-CONTAINING PROTEIN-RELATED"/>
    <property type="match status" value="1"/>
</dbReference>
<dbReference type="CDD" id="cd05266">
    <property type="entry name" value="SDR_a4"/>
    <property type="match status" value="1"/>
</dbReference>
<dbReference type="eggNOG" id="COG0451">
    <property type="taxonomic scope" value="Bacteria"/>
</dbReference>
<protein>
    <submittedName>
        <fullName evidence="2">NAD-dependent epimerase/dehydratase</fullName>
    </submittedName>
</protein>
<dbReference type="SUPFAM" id="SSF51735">
    <property type="entry name" value="NAD(P)-binding Rossmann-fold domains"/>
    <property type="match status" value="1"/>
</dbReference>
<dbReference type="STRING" id="65393.PCC7424_1096"/>
<sequence>MKIVIIGCGYVGKAIAQVWTQAGHEVTATTTTPEKVADLERLATGVMVVKGDNPEALKEAIADQEVILLSVAAKSRSVDGYRETYLNTAKNLVSALEENRTVQQVIYTGSYGVLGSKQGQWIDETASVTPINEHGDILLQTEQVLLSGLQEPLKLCILRLAGIYGPRRELIKIFGSWAGTTRPGTGEDYTNWVHLDDIVGALKLIQQQQLEGIYHLADDSPMPKKEFYRRLFESHGLPALSWNSSQSSERVYNLRLSNQKLKRAGLNLVHPETEF</sequence>